<keyword evidence="5 12" id="KW-0378">Hydrolase</keyword>
<dbReference type="InterPro" id="IPR041236">
    <property type="entry name" value="PriA_C"/>
</dbReference>
<dbReference type="CDD" id="cd17929">
    <property type="entry name" value="DEXHc_priA"/>
    <property type="match status" value="1"/>
</dbReference>
<feature type="binding site" evidence="12">
    <location>
        <position position="476"/>
    </location>
    <ligand>
        <name>Zn(2+)</name>
        <dbReference type="ChEBI" id="CHEBI:29105"/>
        <label>2</label>
    </ligand>
</feature>
<keyword evidence="6 12" id="KW-0347">Helicase</keyword>
<name>A0A395V626_9FIRM</name>
<dbReference type="InterPro" id="IPR027417">
    <property type="entry name" value="P-loop_NTPase"/>
</dbReference>
<dbReference type="PANTHER" id="PTHR30580:SF0">
    <property type="entry name" value="PRIMOSOMAL PROTEIN N"/>
    <property type="match status" value="1"/>
</dbReference>
<dbReference type="Pfam" id="PF00271">
    <property type="entry name" value="Helicase_C"/>
    <property type="match status" value="1"/>
</dbReference>
<dbReference type="GO" id="GO:0006270">
    <property type="term" value="P:DNA replication initiation"/>
    <property type="evidence" value="ECO:0007669"/>
    <property type="project" value="TreeGrafter"/>
</dbReference>
<sequence length="745" mass="84062">MAEYAKVIVDISQEKLDKTFEYRIPPYLTQRIAVGMQVYIPFGSRRITGYVVELSDEAEYDEDKLKNIAGIVTDSVPIESHLIALAGWMREHYGGTMNQALKMVLPIKEKKKAVEHKRVRLALHPVEAKNQLGAYERRHSTARAKLLRALLEEEELDWDLVTHKLGVSGSVIRAMEESGVVKVIRETQYRNPVSHLTSRGYGFTLNDEQQEAVDAVWSDYEKGIRSTYLIKGVTGSGKTEVYMELIAKMQKAGRQAIVLIPEIALTYQTVLRFYNRFGDRVSILNSRMSPGERYDQFLRAKNGEIDVMIGPRSALFTPFANLGLIIIDEEHETSYKSETVPRYHARETAIARAGMLDASVVLGSATPSVDSYYRAKRGEYRLLTLTKRVKERPLPACRVVDLRQELREGNRSILSRRLDGLMEQHLRAGEQTMLFINRRGVAGFVSCRACGHVIKCPHCDVSLSQHANGRMVCHYCGYTEPVPVQCPACGSKYISGFKAGTEKIEMVVRKRFPEARVLRMDMDTTRGKEDYEQILSAFANHEADILIGTQMIVKGHDFPDVTLVGVLAADLSLHVGDYRAAERTFQLLTQAAGRAGRGNKPGEVVIQTYDPEHYSIETAKAQDYDAFYEQEIAYRKIMLYPPVWNMLVILCASKSEEAADAMAAELAAAADAYTGKNTKEKVYLVGPVDAAIAKVNDIYKKIIYLKAENYDTLVKIKNRTEVYARESRYYKNVTVMFDFNPVNGF</sequence>
<dbReference type="InterPro" id="IPR001650">
    <property type="entry name" value="Helicase_C-like"/>
</dbReference>
<evidence type="ECO:0000256" key="5">
    <source>
        <dbReference type="ARBA" id="ARBA00022801"/>
    </source>
</evidence>
<feature type="binding site" evidence="12">
    <location>
        <position position="489"/>
    </location>
    <ligand>
        <name>Zn(2+)</name>
        <dbReference type="ChEBI" id="CHEBI:29105"/>
        <label>1</label>
    </ligand>
</feature>
<comment type="catalytic activity">
    <reaction evidence="11 12">
        <text>ATP + H2O = ADP + phosphate + H(+)</text>
        <dbReference type="Rhea" id="RHEA:13065"/>
        <dbReference type="ChEBI" id="CHEBI:15377"/>
        <dbReference type="ChEBI" id="CHEBI:15378"/>
        <dbReference type="ChEBI" id="CHEBI:30616"/>
        <dbReference type="ChEBI" id="CHEBI:43474"/>
        <dbReference type="ChEBI" id="CHEBI:456216"/>
        <dbReference type="EC" id="5.6.2.4"/>
    </reaction>
</comment>
<dbReference type="EMBL" id="QRVL01000016">
    <property type="protein sequence ID" value="RGS37263.1"/>
    <property type="molecule type" value="Genomic_DNA"/>
</dbReference>
<gene>
    <name evidence="12 14" type="primary">priA</name>
    <name evidence="14" type="ORF">DWX93_14220</name>
</gene>
<evidence type="ECO:0000256" key="10">
    <source>
        <dbReference type="ARBA" id="ARBA00023235"/>
    </source>
</evidence>
<dbReference type="InterPro" id="IPR006935">
    <property type="entry name" value="Helicase/UvrB_N"/>
</dbReference>
<dbReference type="EC" id="5.6.2.4" evidence="12"/>
<feature type="binding site" evidence="12">
    <location>
        <position position="450"/>
    </location>
    <ligand>
        <name>Zn(2+)</name>
        <dbReference type="ChEBI" id="CHEBI:29105"/>
        <label>1</label>
    </ligand>
</feature>
<dbReference type="InterPro" id="IPR040498">
    <property type="entry name" value="PriA_CRR"/>
</dbReference>
<evidence type="ECO:0000256" key="2">
    <source>
        <dbReference type="ARBA" id="ARBA00022705"/>
    </source>
</evidence>
<keyword evidence="1 12" id="KW-0639">Primosome</keyword>
<feature type="binding site" evidence="12">
    <location>
        <position position="456"/>
    </location>
    <ligand>
        <name>Zn(2+)</name>
        <dbReference type="ChEBI" id="CHEBI:29105"/>
        <label>2</label>
    </ligand>
</feature>
<proteinExistence type="inferred from homology"/>
<feature type="binding site" evidence="12">
    <location>
        <position position="447"/>
    </location>
    <ligand>
        <name>Zn(2+)</name>
        <dbReference type="ChEBI" id="CHEBI:29105"/>
        <label>1</label>
    </ligand>
</feature>
<evidence type="ECO:0000256" key="4">
    <source>
        <dbReference type="ARBA" id="ARBA00022741"/>
    </source>
</evidence>
<keyword evidence="8 12" id="KW-0067">ATP-binding</keyword>
<feature type="binding site" evidence="12">
    <location>
        <position position="473"/>
    </location>
    <ligand>
        <name>Zn(2+)</name>
        <dbReference type="ChEBI" id="CHEBI:29105"/>
        <label>2</label>
    </ligand>
</feature>
<organism evidence="14 15">
    <name type="scientific">Roseburia hominis</name>
    <dbReference type="NCBI Taxonomy" id="301301"/>
    <lineage>
        <taxon>Bacteria</taxon>
        <taxon>Bacillati</taxon>
        <taxon>Bacillota</taxon>
        <taxon>Clostridia</taxon>
        <taxon>Lachnospirales</taxon>
        <taxon>Lachnospiraceae</taxon>
        <taxon>Roseburia</taxon>
    </lineage>
</organism>
<evidence type="ECO:0000256" key="8">
    <source>
        <dbReference type="ARBA" id="ARBA00022840"/>
    </source>
</evidence>
<dbReference type="SUPFAM" id="SSF52540">
    <property type="entry name" value="P-loop containing nucleoside triphosphate hydrolases"/>
    <property type="match status" value="2"/>
</dbReference>
<comment type="cofactor">
    <cofactor evidence="12">
        <name>Zn(2+)</name>
        <dbReference type="ChEBI" id="CHEBI:29105"/>
    </cofactor>
    <text evidence="12">Binds 2 zinc ions per subunit.</text>
</comment>
<dbReference type="Pfam" id="PF18319">
    <property type="entry name" value="Zn_ribbon_PriA"/>
    <property type="match status" value="1"/>
</dbReference>
<dbReference type="FunFam" id="3.40.1440.60:FF:000001">
    <property type="entry name" value="Primosomal protein N"/>
    <property type="match status" value="1"/>
</dbReference>
<comment type="subunit">
    <text evidence="12">Component of the replication restart primosome.</text>
</comment>
<dbReference type="GO" id="GO:0006269">
    <property type="term" value="P:DNA replication, synthesis of primer"/>
    <property type="evidence" value="ECO:0007669"/>
    <property type="project" value="UniProtKB-KW"/>
</dbReference>
<comment type="catalytic activity">
    <reaction evidence="12">
        <text>Couples ATP hydrolysis with the unwinding of duplex DNA by translocating in the 3'-5' direction.</text>
        <dbReference type="EC" id="5.6.2.4"/>
    </reaction>
</comment>
<evidence type="ECO:0000256" key="12">
    <source>
        <dbReference type="HAMAP-Rule" id="MF_00983"/>
    </source>
</evidence>
<dbReference type="InterPro" id="IPR014001">
    <property type="entry name" value="Helicase_ATP-bd"/>
</dbReference>
<dbReference type="RefSeq" id="WP_118098086.1">
    <property type="nucleotide sequence ID" value="NZ_CAUGCI010000041.1"/>
</dbReference>
<dbReference type="FunFam" id="3.40.50.300:FF:000489">
    <property type="entry name" value="Primosome assembly protein PriA"/>
    <property type="match status" value="1"/>
</dbReference>
<evidence type="ECO:0000259" key="13">
    <source>
        <dbReference type="PROSITE" id="PS51192"/>
    </source>
</evidence>
<comment type="caution">
    <text evidence="14">The sequence shown here is derived from an EMBL/GenBank/DDBJ whole genome shotgun (WGS) entry which is preliminary data.</text>
</comment>
<evidence type="ECO:0000256" key="11">
    <source>
        <dbReference type="ARBA" id="ARBA00048988"/>
    </source>
</evidence>
<accession>A0A395V626</accession>
<keyword evidence="2 12" id="KW-0235">DNA replication</keyword>
<dbReference type="Gene3D" id="3.40.50.300">
    <property type="entry name" value="P-loop containing nucleotide triphosphate hydrolases"/>
    <property type="match status" value="2"/>
</dbReference>
<comment type="function">
    <text evidence="12">Initiates the restart of stalled replication forks, which reloads the replicative helicase on sites other than the origin of replication. Recognizes and binds to abandoned replication forks and remodels them to uncover a helicase loading site. Promotes assembly of the primosome at these replication forks.</text>
</comment>
<dbReference type="HAMAP" id="MF_00983">
    <property type="entry name" value="PriA"/>
    <property type="match status" value="1"/>
</dbReference>
<dbReference type="Pfam" id="PF18074">
    <property type="entry name" value="PriA_C"/>
    <property type="match status" value="1"/>
</dbReference>
<evidence type="ECO:0000313" key="15">
    <source>
        <dbReference type="Proteomes" id="UP000266172"/>
    </source>
</evidence>
<dbReference type="Proteomes" id="UP000266172">
    <property type="component" value="Unassembled WGS sequence"/>
</dbReference>
<evidence type="ECO:0000313" key="14">
    <source>
        <dbReference type="EMBL" id="RGS37263.1"/>
    </source>
</evidence>
<reference evidence="14 15" key="1">
    <citation type="submission" date="2018-08" db="EMBL/GenBank/DDBJ databases">
        <title>A genome reference for cultivated species of the human gut microbiota.</title>
        <authorList>
            <person name="Zou Y."/>
            <person name="Xue W."/>
            <person name="Luo G."/>
        </authorList>
    </citation>
    <scope>NUCLEOTIDE SEQUENCE [LARGE SCALE GENOMIC DNA]</scope>
    <source>
        <strain evidence="14 15">AF22-12AC</strain>
    </source>
</reference>
<dbReference type="InterPro" id="IPR005259">
    <property type="entry name" value="PriA"/>
</dbReference>
<keyword evidence="7 12" id="KW-0862">Zinc</keyword>
<dbReference type="PROSITE" id="PS51192">
    <property type="entry name" value="HELICASE_ATP_BIND_1"/>
    <property type="match status" value="1"/>
</dbReference>
<dbReference type="GO" id="GO:0008270">
    <property type="term" value="F:zinc ion binding"/>
    <property type="evidence" value="ECO:0007669"/>
    <property type="project" value="UniProtKB-UniRule"/>
</dbReference>
<dbReference type="GO" id="GO:0006310">
    <property type="term" value="P:DNA recombination"/>
    <property type="evidence" value="ECO:0007669"/>
    <property type="project" value="InterPro"/>
</dbReference>
<protein>
    <recommendedName>
        <fullName evidence="12">Replication restart protein PriA</fullName>
    </recommendedName>
    <alternativeName>
        <fullName evidence="12">ATP-dependent DNA helicase PriA</fullName>
        <ecNumber evidence="12">5.6.2.4</ecNumber>
    </alternativeName>
    <alternativeName>
        <fullName evidence="12">DNA 3'-5' helicase PriA</fullName>
    </alternativeName>
</protein>
<feature type="binding site" evidence="12">
    <location>
        <position position="459"/>
    </location>
    <ligand>
        <name>Zn(2+)</name>
        <dbReference type="ChEBI" id="CHEBI:29105"/>
        <label>2</label>
    </ligand>
</feature>
<dbReference type="Pfam" id="PF04851">
    <property type="entry name" value="ResIII"/>
    <property type="match status" value="1"/>
</dbReference>
<evidence type="ECO:0000256" key="3">
    <source>
        <dbReference type="ARBA" id="ARBA00022723"/>
    </source>
</evidence>
<dbReference type="InterPro" id="IPR042115">
    <property type="entry name" value="PriA_3primeBD_sf"/>
</dbReference>
<keyword evidence="10 12" id="KW-0413">Isomerase</keyword>
<dbReference type="GO" id="GO:0016887">
    <property type="term" value="F:ATP hydrolysis activity"/>
    <property type="evidence" value="ECO:0007669"/>
    <property type="project" value="RHEA"/>
</dbReference>
<feature type="domain" description="Helicase ATP-binding" evidence="13">
    <location>
        <begin position="219"/>
        <end position="385"/>
    </location>
</feature>
<evidence type="ECO:0000256" key="1">
    <source>
        <dbReference type="ARBA" id="ARBA00022515"/>
    </source>
</evidence>
<dbReference type="Gene3D" id="3.40.1440.60">
    <property type="entry name" value="PriA, 3(prime) DNA-binding domain"/>
    <property type="match status" value="1"/>
</dbReference>
<feature type="binding site" evidence="12">
    <location>
        <position position="486"/>
    </location>
    <ligand>
        <name>Zn(2+)</name>
        <dbReference type="ChEBI" id="CHEBI:29105"/>
        <label>1</label>
    </ligand>
</feature>
<keyword evidence="4 12" id="KW-0547">Nucleotide-binding</keyword>
<dbReference type="SMART" id="SM00487">
    <property type="entry name" value="DEXDc"/>
    <property type="match status" value="1"/>
</dbReference>
<dbReference type="GO" id="GO:0005524">
    <property type="term" value="F:ATP binding"/>
    <property type="evidence" value="ECO:0007669"/>
    <property type="project" value="UniProtKB-UniRule"/>
</dbReference>
<dbReference type="GO" id="GO:0006302">
    <property type="term" value="P:double-strand break repair"/>
    <property type="evidence" value="ECO:0007669"/>
    <property type="project" value="InterPro"/>
</dbReference>
<dbReference type="CDD" id="cd18804">
    <property type="entry name" value="SF2_C_priA"/>
    <property type="match status" value="1"/>
</dbReference>
<dbReference type="GO" id="GO:1990077">
    <property type="term" value="C:primosome complex"/>
    <property type="evidence" value="ECO:0007669"/>
    <property type="project" value="UniProtKB-UniRule"/>
</dbReference>
<dbReference type="SMART" id="SM00490">
    <property type="entry name" value="HELICc"/>
    <property type="match status" value="1"/>
</dbReference>
<keyword evidence="3 12" id="KW-0479">Metal-binding</keyword>
<dbReference type="Pfam" id="PF17764">
    <property type="entry name" value="PriA_3primeBD"/>
    <property type="match status" value="1"/>
</dbReference>
<evidence type="ECO:0000256" key="9">
    <source>
        <dbReference type="ARBA" id="ARBA00023125"/>
    </source>
</evidence>
<dbReference type="GO" id="GO:0003677">
    <property type="term" value="F:DNA binding"/>
    <property type="evidence" value="ECO:0007669"/>
    <property type="project" value="UniProtKB-UniRule"/>
</dbReference>
<dbReference type="InterPro" id="IPR041222">
    <property type="entry name" value="PriA_3primeBD"/>
</dbReference>
<comment type="similarity">
    <text evidence="12">Belongs to the helicase family. PriA subfamily.</text>
</comment>
<dbReference type="NCBIfam" id="TIGR00595">
    <property type="entry name" value="priA"/>
    <property type="match status" value="1"/>
</dbReference>
<evidence type="ECO:0000256" key="7">
    <source>
        <dbReference type="ARBA" id="ARBA00022833"/>
    </source>
</evidence>
<dbReference type="AlphaFoldDB" id="A0A395V626"/>
<dbReference type="GO" id="GO:0043138">
    <property type="term" value="F:3'-5' DNA helicase activity"/>
    <property type="evidence" value="ECO:0007669"/>
    <property type="project" value="UniProtKB-EC"/>
</dbReference>
<dbReference type="PANTHER" id="PTHR30580">
    <property type="entry name" value="PRIMOSOMAL PROTEIN N"/>
    <property type="match status" value="1"/>
</dbReference>
<evidence type="ECO:0000256" key="6">
    <source>
        <dbReference type="ARBA" id="ARBA00022806"/>
    </source>
</evidence>
<keyword evidence="9 12" id="KW-0238">DNA-binding</keyword>